<dbReference type="InterPro" id="IPR029062">
    <property type="entry name" value="Class_I_gatase-like"/>
</dbReference>
<dbReference type="SUPFAM" id="SSF52317">
    <property type="entry name" value="Class I glutamine amidotransferase-like"/>
    <property type="match status" value="1"/>
</dbReference>
<keyword evidence="1" id="KW-0805">Transcription regulation</keyword>
<comment type="caution">
    <text evidence="5">The sequence shown here is derived from an EMBL/GenBank/DDBJ whole genome shotgun (WGS) entry which is preliminary data.</text>
</comment>
<evidence type="ECO:0000256" key="3">
    <source>
        <dbReference type="ARBA" id="ARBA00023163"/>
    </source>
</evidence>
<reference evidence="5" key="1">
    <citation type="submission" date="2022-07" db="EMBL/GenBank/DDBJ databases">
        <title>Marinobacter iranensis a new bacterium isolate from a hipersaline lake in Iran.</title>
        <authorList>
            <person name="Mohammad A.M.A."/>
            <person name="Cristina S.-P."/>
            <person name="Antonio V."/>
        </authorList>
    </citation>
    <scope>NUCLEOTIDE SEQUENCE</scope>
    <source>
        <strain evidence="5">71-i</strain>
    </source>
</reference>
<dbReference type="InterPro" id="IPR020449">
    <property type="entry name" value="Tscrpt_reg_AraC-type_HTH"/>
</dbReference>
<dbReference type="SMART" id="SM00342">
    <property type="entry name" value="HTH_ARAC"/>
    <property type="match status" value="1"/>
</dbReference>
<organism evidence="5 6">
    <name type="scientific">Marinobacter iranensis</name>
    <dbReference type="NCBI Taxonomy" id="2962607"/>
    <lineage>
        <taxon>Bacteria</taxon>
        <taxon>Pseudomonadati</taxon>
        <taxon>Pseudomonadota</taxon>
        <taxon>Gammaproteobacteria</taxon>
        <taxon>Pseudomonadales</taxon>
        <taxon>Marinobacteraceae</taxon>
        <taxon>Marinobacter</taxon>
    </lineage>
</organism>
<sequence length="318" mass="35877">MDDNLLSLLDGRTDQVGGLCFETFMVGLEERVNTTYGPSLEMDFRLSDSGQADIVYVPPLAVVPTEPFTLDAQVIAWLKQQYEGGALICAACTGTLALGASGLLDGQPATTHWAFADLFSRLYPGVDLRAERTLIAGGRDMRLVTAGAHASWHDLMLYLIHRYAGAASARRVAKLFLLDWHELDQNAYSCFRENFQHEDAVIRSAQQWFADNLSHPEPVKAMLERVQIPQRSFQRRFRQATGHTPVGYIQHLRVEEAKNLLESTELSVEDSAWRIGYEDPAYFRQIFRRITGMTPARYRKAFRTPPDVLQLLPAQESQ</sequence>
<dbReference type="SUPFAM" id="SSF46689">
    <property type="entry name" value="Homeodomain-like"/>
    <property type="match status" value="2"/>
</dbReference>
<dbReference type="InterPro" id="IPR052158">
    <property type="entry name" value="INH-QAR"/>
</dbReference>
<dbReference type="EMBL" id="JANCMW010000007">
    <property type="protein sequence ID" value="MDF0750975.1"/>
    <property type="molecule type" value="Genomic_DNA"/>
</dbReference>
<dbReference type="PROSITE" id="PS01124">
    <property type="entry name" value="HTH_ARAC_FAMILY_2"/>
    <property type="match status" value="1"/>
</dbReference>
<dbReference type="InterPro" id="IPR018060">
    <property type="entry name" value="HTH_AraC"/>
</dbReference>
<evidence type="ECO:0000259" key="4">
    <source>
        <dbReference type="PROSITE" id="PS01124"/>
    </source>
</evidence>
<dbReference type="Gene3D" id="1.10.10.60">
    <property type="entry name" value="Homeodomain-like"/>
    <property type="match status" value="2"/>
</dbReference>
<evidence type="ECO:0000256" key="1">
    <source>
        <dbReference type="ARBA" id="ARBA00023015"/>
    </source>
</evidence>
<dbReference type="PANTHER" id="PTHR43130:SF3">
    <property type="entry name" value="HTH-TYPE TRANSCRIPTIONAL REGULATOR RV1931C"/>
    <property type="match status" value="1"/>
</dbReference>
<dbReference type="RefSeq" id="WP_275706857.1">
    <property type="nucleotide sequence ID" value="NZ_JANCMW010000007.1"/>
</dbReference>
<feature type="domain" description="HTH araC/xylS-type" evidence="4">
    <location>
        <begin position="203"/>
        <end position="301"/>
    </location>
</feature>
<evidence type="ECO:0000256" key="2">
    <source>
        <dbReference type="ARBA" id="ARBA00023125"/>
    </source>
</evidence>
<dbReference type="PANTHER" id="PTHR43130">
    <property type="entry name" value="ARAC-FAMILY TRANSCRIPTIONAL REGULATOR"/>
    <property type="match status" value="1"/>
</dbReference>
<keyword evidence="3" id="KW-0804">Transcription</keyword>
<name>A0ABT5YBB3_9GAMM</name>
<accession>A0ABT5YBB3</accession>
<dbReference type="PRINTS" id="PR00032">
    <property type="entry name" value="HTHARAC"/>
</dbReference>
<dbReference type="InterPro" id="IPR009057">
    <property type="entry name" value="Homeodomain-like_sf"/>
</dbReference>
<dbReference type="InterPro" id="IPR018062">
    <property type="entry name" value="HTH_AraC-typ_CS"/>
</dbReference>
<proteinExistence type="predicted"/>
<protein>
    <submittedName>
        <fullName evidence="5">Helix-turn-helix domain-containing protein</fullName>
    </submittedName>
</protein>
<keyword evidence="2" id="KW-0238">DNA-binding</keyword>
<evidence type="ECO:0000313" key="5">
    <source>
        <dbReference type="EMBL" id="MDF0750975.1"/>
    </source>
</evidence>
<dbReference type="Pfam" id="PF12833">
    <property type="entry name" value="HTH_18"/>
    <property type="match status" value="1"/>
</dbReference>
<gene>
    <name evidence="5" type="ORF">NLU14_12145</name>
</gene>
<dbReference type="Pfam" id="PF01965">
    <property type="entry name" value="DJ-1_PfpI"/>
    <property type="match status" value="1"/>
</dbReference>
<dbReference type="InterPro" id="IPR002818">
    <property type="entry name" value="DJ-1/PfpI"/>
</dbReference>
<evidence type="ECO:0000313" key="6">
    <source>
        <dbReference type="Proteomes" id="UP001143391"/>
    </source>
</evidence>
<keyword evidence="6" id="KW-1185">Reference proteome</keyword>
<dbReference type="PROSITE" id="PS00041">
    <property type="entry name" value="HTH_ARAC_FAMILY_1"/>
    <property type="match status" value="1"/>
</dbReference>
<dbReference type="Gene3D" id="3.40.50.880">
    <property type="match status" value="1"/>
</dbReference>
<dbReference type="Proteomes" id="UP001143391">
    <property type="component" value="Unassembled WGS sequence"/>
</dbReference>